<dbReference type="Proteomes" id="UP000612585">
    <property type="component" value="Unassembled WGS sequence"/>
</dbReference>
<feature type="domain" description="Response regulatory" evidence="3">
    <location>
        <begin position="3"/>
        <end position="121"/>
    </location>
</feature>
<dbReference type="PANTHER" id="PTHR43156:SF2">
    <property type="entry name" value="STAGE II SPORULATION PROTEIN E"/>
    <property type="match status" value="1"/>
</dbReference>
<evidence type="ECO:0000313" key="5">
    <source>
        <dbReference type="EMBL" id="GIJ54541.1"/>
    </source>
</evidence>
<name>A0A8J3YZD5_9ACTN</name>
<evidence type="ECO:0000256" key="1">
    <source>
        <dbReference type="ARBA" id="ARBA00022801"/>
    </source>
</evidence>
<dbReference type="Gene3D" id="3.40.50.2300">
    <property type="match status" value="1"/>
</dbReference>
<dbReference type="GO" id="GO:0016791">
    <property type="term" value="F:phosphatase activity"/>
    <property type="evidence" value="ECO:0007669"/>
    <property type="project" value="TreeGrafter"/>
</dbReference>
<dbReference type="GO" id="GO:0000160">
    <property type="term" value="P:phosphorelay signal transduction system"/>
    <property type="evidence" value="ECO:0007669"/>
    <property type="project" value="InterPro"/>
</dbReference>
<dbReference type="Gene3D" id="3.30.450.20">
    <property type="entry name" value="PAS domain"/>
    <property type="match status" value="2"/>
</dbReference>
<dbReference type="CDD" id="cd17546">
    <property type="entry name" value="REC_hyHK_CKI1_RcsC-like"/>
    <property type="match status" value="1"/>
</dbReference>
<sequence length="665" mass="71321">MATVLVVDDDATNRTYLRTLLVHRGHKVREAADGGTAVRLAETDPPDAVITDIIMPGDLDGYELARLLRSSPATRHVPIAFSTAHYDEQEIETLARACGVRDVIVKPARPAVVLATIDALLSGSAESPVMSVEPFVDEHRRALKRKLLQKSTALTRLEDRLRAVVESTRVGVVLANSDATATYVNPRLAEIAGLPVECLLGHGWLAWLDAADRERLHGVVTAGVPRGGRAYRVAARRVGLGPRWLDVRLHPTTDSSAGDLVAVVEDVTGTMRTRPGAVTSGHLDAVRRHAADLADRLAETERVTIAGGWEFDRRTGLIVLSGRLADLLGLPAAMLSPGDLWRRAHPADARRATAVVAGAMRTGRDRRFPLRLAGRDGVVRHFVVSCRPSTVDDPVWGVAHDVTGIEDVRIDAAVTADRRAERRLVDRFHRELLPDRLPDVRGARVAAAYRAVPDRLDSGGDWYDALAAPGGGMVVAVGGVVAHGRHEVAVMGPVRAALRAYAIEDPNPGRILARLNRFMTATFRDTAHATAAVVHFDPDAGLLRVASAGHLAPLLVLPGGPDNDPDVIPTGWPGPALGVTPVPKYPVEELPMRPGAALCLYTDGLVDRRDDGVGTEIRRLLHVLARSHREAGTASARDLLDLVLAGMLPADPTDDDACVAILTSV</sequence>
<dbReference type="RefSeq" id="WP_203989750.1">
    <property type="nucleotide sequence ID" value="NZ_BOPG01000012.1"/>
</dbReference>
<dbReference type="InterPro" id="IPR052016">
    <property type="entry name" value="Bact_Sigma-Reg"/>
</dbReference>
<dbReference type="SUPFAM" id="SSF55785">
    <property type="entry name" value="PYP-like sensor domain (PAS domain)"/>
    <property type="match status" value="2"/>
</dbReference>
<evidence type="ECO:0000259" key="4">
    <source>
        <dbReference type="PROSITE" id="PS50112"/>
    </source>
</evidence>
<feature type="domain" description="PAS" evidence="4">
    <location>
        <begin position="157"/>
        <end position="227"/>
    </location>
</feature>
<dbReference type="InterPro" id="IPR000014">
    <property type="entry name" value="PAS"/>
</dbReference>
<dbReference type="EMBL" id="BOPG01000012">
    <property type="protein sequence ID" value="GIJ54541.1"/>
    <property type="molecule type" value="Genomic_DNA"/>
</dbReference>
<dbReference type="InterPro" id="IPR011006">
    <property type="entry name" value="CheY-like_superfamily"/>
</dbReference>
<organism evidence="5 6">
    <name type="scientific">Virgisporangium aurantiacum</name>
    <dbReference type="NCBI Taxonomy" id="175570"/>
    <lineage>
        <taxon>Bacteria</taxon>
        <taxon>Bacillati</taxon>
        <taxon>Actinomycetota</taxon>
        <taxon>Actinomycetes</taxon>
        <taxon>Micromonosporales</taxon>
        <taxon>Micromonosporaceae</taxon>
        <taxon>Virgisporangium</taxon>
    </lineage>
</organism>
<dbReference type="PROSITE" id="PS50110">
    <property type="entry name" value="RESPONSE_REGULATORY"/>
    <property type="match status" value="1"/>
</dbReference>
<dbReference type="Pfam" id="PF07228">
    <property type="entry name" value="SpoIIE"/>
    <property type="match status" value="1"/>
</dbReference>
<dbReference type="Pfam" id="PF08448">
    <property type="entry name" value="PAS_4"/>
    <property type="match status" value="1"/>
</dbReference>
<keyword evidence="2" id="KW-0597">Phosphoprotein</keyword>
<dbReference type="AlphaFoldDB" id="A0A8J3YZD5"/>
<dbReference type="SUPFAM" id="SSF81606">
    <property type="entry name" value="PP2C-like"/>
    <property type="match status" value="1"/>
</dbReference>
<reference evidence="5" key="1">
    <citation type="submission" date="2021-01" db="EMBL/GenBank/DDBJ databases">
        <title>Whole genome shotgun sequence of Virgisporangium aurantiacum NBRC 16421.</title>
        <authorList>
            <person name="Komaki H."/>
            <person name="Tamura T."/>
        </authorList>
    </citation>
    <scope>NUCLEOTIDE SEQUENCE</scope>
    <source>
        <strain evidence="5">NBRC 16421</strain>
    </source>
</reference>
<dbReference type="PROSITE" id="PS50112">
    <property type="entry name" value="PAS"/>
    <property type="match status" value="1"/>
</dbReference>
<dbReference type="NCBIfam" id="TIGR00229">
    <property type="entry name" value="sensory_box"/>
    <property type="match status" value="1"/>
</dbReference>
<accession>A0A8J3YZD5</accession>
<dbReference type="InterPro" id="IPR001789">
    <property type="entry name" value="Sig_transdc_resp-reg_receiver"/>
</dbReference>
<feature type="modified residue" description="4-aspartylphosphate" evidence="2">
    <location>
        <position position="52"/>
    </location>
</feature>
<dbReference type="InterPro" id="IPR013656">
    <property type="entry name" value="PAS_4"/>
</dbReference>
<evidence type="ECO:0008006" key="7">
    <source>
        <dbReference type="Google" id="ProtNLM"/>
    </source>
</evidence>
<dbReference type="CDD" id="cd00130">
    <property type="entry name" value="PAS"/>
    <property type="match status" value="1"/>
</dbReference>
<proteinExistence type="predicted"/>
<evidence type="ECO:0000256" key="2">
    <source>
        <dbReference type="PROSITE-ProRule" id="PRU00169"/>
    </source>
</evidence>
<dbReference type="PANTHER" id="PTHR43156">
    <property type="entry name" value="STAGE II SPORULATION PROTEIN E-RELATED"/>
    <property type="match status" value="1"/>
</dbReference>
<dbReference type="InterPro" id="IPR035965">
    <property type="entry name" value="PAS-like_dom_sf"/>
</dbReference>
<dbReference type="Gene3D" id="3.60.40.10">
    <property type="entry name" value="PPM-type phosphatase domain"/>
    <property type="match status" value="1"/>
</dbReference>
<dbReference type="SMART" id="SM00448">
    <property type="entry name" value="REC"/>
    <property type="match status" value="1"/>
</dbReference>
<dbReference type="SUPFAM" id="SSF52172">
    <property type="entry name" value="CheY-like"/>
    <property type="match status" value="1"/>
</dbReference>
<dbReference type="Pfam" id="PF00072">
    <property type="entry name" value="Response_reg"/>
    <property type="match status" value="1"/>
</dbReference>
<dbReference type="SMART" id="SM00091">
    <property type="entry name" value="PAS"/>
    <property type="match status" value="2"/>
</dbReference>
<dbReference type="InterPro" id="IPR001932">
    <property type="entry name" value="PPM-type_phosphatase-like_dom"/>
</dbReference>
<protein>
    <recommendedName>
        <fullName evidence="7">PAS domain S-box-containing protein</fullName>
    </recommendedName>
</protein>
<gene>
    <name evidence="5" type="ORF">Vau01_020570</name>
</gene>
<dbReference type="InterPro" id="IPR036457">
    <property type="entry name" value="PPM-type-like_dom_sf"/>
</dbReference>
<comment type="caution">
    <text evidence="5">The sequence shown here is derived from an EMBL/GenBank/DDBJ whole genome shotgun (WGS) entry which is preliminary data.</text>
</comment>
<keyword evidence="6" id="KW-1185">Reference proteome</keyword>
<dbReference type="SMART" id="SM00331">
    <property type="entry name" value="PP2C_SIG"/>
    <property type="match status" value="1"/>
</dbReference>
<evidence type="ECO:0000313" key="6">
    <source>
        <dbReference type="Proteomes" id="UP000612585"/>
    </source>
</evidence>
<evidence type="ECO:0000259" key="3">
    <source>
        <dbReference type="PROSITE" id="PS50110"/>
    </source>
</evidence>
<keyword evidence="1" id="KW-0378">Hydrolase</keyword>